<name>A0AAP2DML6_9BACT</name>
<reference evidence="1 2" key="1">
    <citation type="submission" date="2021-05" db="EMBL/GenBank/DDBJ databases">
        <title>A Polyphasic approach of four new species of the genus Ohtaekwangia: Ohtaekwangia histidinii sp. nov., Ohtaekwangia cretensis sp. nov., Ohtaekwangia indiensis sp. nov., Ohtaekwangia reichenbachii sp. nov. from diverse environment.</title>
        <authorList>
            <person name="Octaviana S."/>
        </authorList>
    </citation>
    <scope>NUCLEOTIDE SEQUENCE [LARGE SCALE GENOMIC DNA]</scope>
    <source>
        <strain evidence="1 2">PWU4</strain>
    </source>
</reference>
<protein>
    <submittedName>
        <fullName evidence="1">Ligase-associated DNA damage response exonuclease</fullName>
        <ecNumber evidence="1">3.1.-.-</ecNumber>
    </submittedName>
</protein>
<dbReference type="GO" id="GO:0004521">
    <property type="term" value="F:RNA endonuclease activity"/>
    <property type="evidence" value="ECO:0007669"/>
    <property type="project" value="TreeGrafter"/>
</dbReference>
<dbReference type="EMBL" id="JAHESF010000012">
    <property type="protein sequence ID" value="MBT1698023.1"/>
    <property type="molecule type" value="Genomic_DNA"/>
</dbReference>
<dbReference type="Proteomes" id="UP001319200">
    <property type="component" value="Unassembled WGS sequence"/>
</dbReference>
<evidence type="ECO:0000313" key="2">
    <source>
        <dbReference type="Proteomes" id="UP001319200"/>
    </source>
</evidence>
<keyword evidence="1" id="KW-0378">Hydrolase</keyword>
<keyword evidence="2" id="KW-1185">Reference proteome</keyword>
<dbReference type="PANTHER" id="PTHR11203">
    <property type="entry name" value="CLEAVAGE AND POLYADENYLATION SPECIFICITY FACTOR FAMILY MEMBER"/>
    <property type="match status" value="1"/>
</dbReference>
<organism evidence="1 2">
    <name type="scientific">Chryseosolibacter histidini</name>
    <dbReference type="NCBI Taxonomy" id="2782349"/>
    <lineage>
        <taxon>Bacteria</taxon>
        <taxon>Pseudomonadati</taxon>
        <taxon>Bacteroidota</taxon>
        <taxon>Cytophagia</taxon>
        <taxon>Cytophagales</taxon>
        <taxon>Chryseotaleaceae</taxon>
        <taxon>Chryseosolibacter</taxon>
    </lineage>
</organism>
<dbReference type="GO" id="GO:0016874">
    <property type="term" value="F:ligase activity"/>
    <property type="evidence" value="ECO:0007669"/>
    <property type="project" value="UniProtKB-KW"/>
</dbReference>
<dbReference type="InterPro" id="IPR036866">
    <property type="entry name" value="RibonucZ/Hydroxyglut_hydro"/>
</dbReference>
<dbReference type="GO" id="GO:0004527">
    <property type="term" value="F:exonuclease activity"/>
    <property type="evidence" value="ECO:0007669"/>
    <property type="project" value="UniProtKB-KW"/>
</dbReference>
<dbReference type="InterPro" id="IPR050698">
    <property type="entry name" value="MBL"/>
</dbReference>
<proteinExistence type="predicted"/>
<comment type="caution">
    <text evidence="1">The sequence shown here is derived from an EMBL/GenBank/DDBJ whole genome shotgun (WGS) entry which is preliminary data.</text>
</comment>
<sequence length="341" mass="38431">MALLQFTDRGIFCERAGVYLDPWKPVDKAIVSHGHSDHAHWGHKHYLCTQDAMPVIRHRLNLQDNIQTLAYGETLNINGVDFSFHPAGHIPGSAQIRVEHGGEVWVFSGDYKLQHDGISTPFEPVKCNVFITESTFGLPVYKWKPQQEVFDEINAWWRNNQQQGKTSVIAGYTLGKAQRILKNVDASIGRIFTHGAVDSINEVMRQQGFVLPEAPRVTDEFKKPDLQGALIVCPPSALGSPWMRRFLPYSLGVASGWMKLRGTRRRRGADRGFVLSDHADWDDLNLAIRETGASKVFVTHGYAEIFSQWLSSRAIEAYEVKTRFEGELGEIDESAKEEGQV</sequence>
<dbReference type="SUPFAM" id="SSF56281">
    <property type="entry name" value="Metallo-hydrolase/oxidoreductase"/>
    <property type="match status" value="1"/>
</dbReference>
<gene>
    <name evidence="1" type="ORF">KK083_14110</name>
</gene>
<dbReference type="Gene3D" id="3.60.15.10">
    <property type="entry name" value="Ribonuclease Z/Hydroxyacylglutathione hydrolase-like"/>
    <property type="match status" value="1"/>
</dbReference>
<keyword evidence="1" id="KW-0436">Ligase</keyword>
<dbReference type="NCBIfam" id="TIGR04122">
    <property type="entry name" value="Xnuc_lig_assoc"/>
    <property type="match status" value="1"/>
</dbReference>
<keyword evidence="1" id="KW-0269">Exonuclease</keyword>
<dbReference type="RefSeq" id="WP_254163894.1">
    <property type="nucleotide sequence ID" value="NZ_JAHESF010000012.1"/>
</dbReference>
<dbReference type="InterPro" id="IPR026360">
    <property type="entry name" value="Xnuc_lig_assoc"/>
</dbReference>
<accession>A0AAP2DML6</accession>
<keyword evidence="1" id="KW-0540">Nuclease</keyword>
<dbReference type="PANTHER" id="PTHR11203:SF49">
    <property type="entry name" value="BLL1145 PROTEIN"/>
    <property type="match status" value="1"/>
</dbReference>
<dbReference type="EC" id="3.1.-.-" evidence="1"/>
<evidence type="ECO:0000313" key="1">
    <source>
        <dbReference type="EMBL" id="MBT1698023.1"/>
    </source>
</evidence>
<dbReference type="AlphaFoldDB" id="A0AAP2DML6"/>